<accession>A0A0B6YME6</accession>
<protein>
    <submittedName>
        <fullName evidence="3">Uncharacterized protein</fullName>
    </submittedName>
</protein>
<dbReference type="EMBL" id="HACG01010524">
    <property type="protein sequence ID" value="CEK57389.1"/>
    <property type="molecule type" value="Transcribed_RNA"/>
</dbReference>
<sequence>GKCTCCPYGFHIDLGFLNFCNDIEAGSTLRNLKRIQQTKRNLRKSMEIMMTDPNSDPLAFASSKEAEQLLHMISYEQSATHDILHHIDSSVAASHEDVGRW</sequence>
<dbReference type="InterPro" id="IPR021939">
    <property type="entry name" value="KN_motif"/>
</dbReference>
<dbReference type="InterPro" id="IPR047184">
    <property type="entry name" value="KANK1-4"/>
</dbReference>
<gene>
    <name evidence="3" type="primary">ORF30043</name>
</gene>
<dbReference type="AlphaFoldDB" id="A0A0B6YME6"/>
<dbReference type="GO" id="GO:0005856">
    <property type="term" value="C:cytoskeleton"/>
    <property type="evidence" value="ECO:0007669"/>
    <property type="project" value="TreeGrafter"/>
</dbReference>
<dbReference type="GO" id="GO:0005737">
    <property type="term" value="C:cytoplasm"/>
    <property type="evidence" value="ECO:0007669"/>
    <property type="project" value="TreeGrafter"/>
</dbReference>
<dbReference type="PANTHER" id="PTHR24168:SF21">
    <property type="entry name" value="KANK, ISOFORM D"/>
    <property type="match status" value="1"/>
</dbReference>
<dbReference type="Pfam" id="PF12075">
    <property type="entry name" value="KN_motif"/>
    <property type="match status" value="1"/>
</dbReference>
<feature type="non-terminal residue" evidence="3">
    <location>
        <position position="1"/>
    </location>
</feature>
<keyword evidence="1" id="KW-0677">Repeat</keyword>
<evidence type="ECO:0000256" key="2">
    <source>
        <dbReference type="ARBA" id="ARBA00023043"/>
    </source>
</evidence>
<dbReference type="GO" id="GO:0030837">
    <property type="term" value="P:negative regulation of actin filament polymerization"/>
    <property type="evidence" value="ECO:0007669"/>
    <property type="project" value="InterPro"/>
</dbReference>
<dbReference type="PANTHER" id="PTHR24168">
    <property type="entry name" value="KN MOTIF AND ANKYRIN REPEAT DOMAIN-CONTAINING"/>
    <property type="match status" value="1"/>
</dbReference>
<evidence type="ECO:0000256" key="1">
    <source>
        <dbReference type="ARBA" id="ARBA00022737"/>
    </source>
</evidence>
<reference evidence="3" key="1">
    <citation type="submission" date="2014-12" db="EMBL/GenBank/DDBJ databases">
        <title>Insight into the proteome of Arion vulgaris.</title>
        <authorList>
            <person name="Aradska J."/>
            <person name="Bulat T."/>
            <person name="Smidak R."/>
            <person name="Sarate P."/>
            <person name="Gangsoo J."/>
            <person name="Sialana F."/>
            <person name="Bilban M."/>
            <person name="Lubec G."/>
        </authorList>
    </citation>
    <scope>NUCLEOTIDE SEQUENCE</scope>
    <source>
        <tissue evidence="3">Skin</tissue>
    </source>
</reference>
<proteinExistence type="predicted"/>
<name>A0A0B6YME6_9EUPU</name>
<organism evidence="3">
    <name type="scientific">Arion vulgaris</name>
    <dbReference type="NCBI Taxonomy" id="1028688"/>
    <lineage>
        <taxon>Eukaryota</taxon>
        <taxon>Metazoa</taxon>
        <taxon>Spiralia</taxon>
        <taxon>Lophotrochozoa</taxon>
        <taxon>Mollusca</taxon>
        <taxon>Gastropoda</taxon>
        <taxon>Heterobranchia</taxon>
        <taxon>Euthyneura</taxon>
        <taxon>Panpulmonata</taxon>
        <taxon>Eupulmonata</taxon>
        <taxon>Stylommatophora</taxon>
        <taxon>Helicina</taxon>
        <taxon>Arionoidea</taxon>
        <taxon>Arionidae</taxon>
        <taxon>Arion</taxon>
    </lineage>
</organism>
<evidence type="ECO:0000313" key="3">
    <source>
        <dbReference type="EMBL" id="CEK57389.1"/>
    </source>
</evidence>
<feature type="non-terminal residue" evidence="3">
    <location>
        <position position="101"/>
    </location>
</feature>
<keyword evidence="2" id="KW-0040">ANK repeat</keyword>